<dbReference type="PROSITE" id="PS00211">
    <property type="entry name" value="ABC_TRANSPORTER_1"/>
    <property type="match status" value="1"/>
</dbReference>
<keyword evidence="2 5" id="KW-0812">Transmembrane</keyword>
<dbReference type="InterPro" id="IPR017871">
    <property type="entry name" value="ABC_transporter-like_CS"/>
</dbReference>
<dbReference type="Pfam" id="PF00005">
    <property type="entry name" value="ABC_tran"/>
    <property type="match status" value="1"/>
</dbReference>
<comment type="caution">
    <text evidence="7">The sequence shown here is derived from an EMBL/GenBank/DDBJ whole genome shotgun (WGS) entry which is preliminary data.</text>
</comment>
<dbReference type="EMBL" id="BTGU01000070">
    <property type="protein sequence ID" value="GMN57411.1"/>
    <property type="molecule type" value="Genomic_DNA"/>
</dbReference>
<protein>
    <recommendedName>
        <fullName evidence="6">ABC transporter domain-containing protein</fullName>
    </recommendedName>
</protein>
<evidence type="ECO:0000259" key="6">
    <source>
        <dbReference type="PROSITE" id="PS50893"/>
    </source>
</evidence>
<accession>A0AA88IYF2</accession>
<proteinExistence type="predicted"/>
<evidence type="ECO:0000256" key="4">
    <source>
        <dbReference type="ARBA" id="ARBA00023136"/>
    </source>
</evidence>
<dbReference type="AlphaFoldDB" id="A0AA88IYF2"/>
<dbReference type="SUPFAM" id="SSF52540">
    <property type="entry name" value="P-loop containing nucleoside triphosphate hydrolases"/>
    <property type="match status" value="1"/>
</dbReference>
<dbReference type="Gene3D" id="1.20.1560.10">
    <property type="entry name" value="ABC transporter type 1, transmembrane domain"/>
    <property type="match status" value="1"/>
</dbReference>
<dbReference type="InterPro" id="IPR027417">
    <property type="entry name" value="P-loop_NTPase"/>
</dbReference>
<evidence type="ECO:0000313" key="7">
    <source>
        <dbReference type="EMBL" id="GMN57411.1"/>
    </source>
</evidence>
<dbReference type="PROSITE" id="PS50893">
    <property type="entry name" value="ABC_TRANSPORTER_2"/>
    <property type="match status" value="1"/>
</dbReference>
<dbReference type="GO" id="GO:0005886">
    <property type="term" value="C:plasma membrane"/>
    <property type="evidence" value="ECO:0007669"/>
    <property type="project" value="TreeGrafter"/>
</dbReference>
<keyword evidence="3 5" id="KW-1133">Transmembrane helix</keyword>
<evidence type="ECO:0000256" key="3">
    <source>
        <dbReference type="ARBA" id="ARBA00022989"/>
    </source>
</evidence>
<dbReference type="Proteomes" id="UP001187192">
    <property type="component" value="Unassembled WGS sequence"/>
</dbReference>
<evidence type="ECO:0000256" key="2">
    <source>
        <dbReference type="ARBA" id="ARBA00022692"/>
    </source>
</evidence>
<dbReference type="InterPro" id="IPR003439">
    <property type="entry name" value="ABC_transporter-like_ATP-bd"/>
</dbReference>
<reference evidence="7" key="1">
    <citation type="submission" date="2023-07" db="EMBL/GenBank/DDBJ databases">
        <title>draft genome sequence of fig (Ficus carica).</title>
        <authorList>
            <person name="Takahashi T."/>
            <person name="Nishimura K."/>
        </authorList>
    </citation>
    <scope>NUCLEOTIDE SEQUENCE</scope>
</reference>
<dbReference type="PANTHER" id="PTHR24222:SF79">
    <property type="entry name" value="ATP BINDING CASSETTE SUBFAMILY B"/>
    <property type="match status" value="1"/>
</dbReference>
<gene>
    <name evidence="7" type="ORF">TIFTF001_026529</name>
</gene>
<feature type="transmembrane region" description="Helical" evidence="5">
    <location>
        <begin position="46"/>
        <end position="63"/>
    </location>
</feature>
<dbReference type="InterPro" id="IPR036640">
    <property type="entry name" value="ABC1_TM_sf"/>
</dbReference>
<organism evidence="7 8">
    <name type="scientific">Ficus carica</name>
    <name type="common">Common fig</name>
    <dbReference type="NCBI Taxonomy" id="3494"/>
    <lineage>
        <taxon>Eukaryota</taxon>
        <taxon>Viridiplantae</taxon>
        <taxon>Streptophyta</taxon>
        <taxon>Embryophyta</taxon>
        <taxon>Tracheophyta</taxon>
        <taxon>Spermatophyta</taxon>
        <taxon>Magnoliopsida</taxon>
        <taxon>eudicotyledons</taxon>
        <taxon>Gunneridae</taxon>
        <taxon>Pentapetalae</taxon>
        <taxon>rosids</taxon>
        <taxon>fabids</taxon>
        <taxon>Rosales</taxon>
        <taxon>Moraceae</taxon>
        <taxon>Ficeae</taxon>
        <taxon>Ficus</taxon>
    </lineage>
</organism>
<dbReference type="GO" id="GO:0005524">
    <property type="term" value="F:ATP binding"/>
    <property type="evidence" value="ECO:0007669"/>
    <property type="project" value="InterPro"/>
</dbReference>
<dbReference type="PANTHER" id="PTHR24222">
    <property type="entry name" value="ABC TRANSPORTER B FAMILY"/>
    <property type="match status" value="1"/>
</dbReference>
<evidence type="ECO:0000313" key="8">
    <source>
        <dbReference type="Proteomes" id="UP001187192"/>
    </source>
</evidence>
<feature type="transmembrane region" description="Helical" evidence="5">
    <location>
        <begin position="12"/>
        <end position="34"/>
    </location>
</feature>
<feature type="domain" description="ABC transporter" evidence="6">
    <location>
        <begin position="38"/>
        <end position="274"/>
    </location>
</feature>
<dbReference type="InterPro" id="IPR039421">
    <property type="entry name" value="Type_1_exporter"/>
</dbReference>
<sequence length="327" mass="36250">MDPPDWLRQGLVKGLGIGSSVAVFAIWALLSYYGSALVMYHGAQGGNIYAAGLFIVHGGLGLGDALSNMKDTGDTCCAGKRTMEMIKRIPKIDSEDKHGIILEDVSGEVEFKQVTYGTREPRAFTLLNYYQGQHSFWKDDVEMEDVLQASKASDAHSFVSQLPQGYDTQAGERGVQLSGGQKQRIAIARVIIRKPRILLLDKATSALDSESERVVQDAKEDVAKGRTTIIVAHRLSTIKNADAIAVVESGQIKEIGSHNELIQKENGLYNSLACLQQIEREKNPTEDKCSSFFASTDEFKNNRTDLPFRYKKIKCYYNSDIKFSHCN</sequence>
<name>A0AA88IYF2_FICCA</name>
<keyword evidence="4 5" id="KW-0472">Membrane</keyword>
<dbReference type="GO" id="GO:0042626">
    <property type="term" value="F:ATPase-coupled transmembrane transporter activity"/>
    <property type="evidence" value="ECO:0007669"/>
    <property type="project" value="TreeGrafter"/>
</dbReference>
<comment type="subcellular location">
    <subcellularLocation>
        <location evidence="1">Membrane</location>
        <topology evidence="1">Multi-pass membrane protein</topology>
    </subcellularLocation>
</comment>
<keyword evidence="8" id="KW-1185">Reference proteome</keyword>
<evidence type="ECO:0000256" key="1">
    <source>
        <dbReference type="ARBA" id="ARBA00004141"/>
    </source>
</evidence>
<dbReference type="Gene3D" id="3.40.50.300">
    <property type="entry name" value="P-loop containing nucleotide triphosphate hydrolases"/>
    <property type="match status" value="2"/>
</dbReference>
<evidence type="ECO:0000256" key="5">
    <source>
        <dbReference type="SAM" id="Phobius"/>
    </source>
</evidence>
<dbReference type="GO" id="GO:0016887">
    <property type="term" value="F:ATP hydrolysis activity"/>
    <property type="evidence" value="ECO:0007669"/>
    <property type="project" value="InterPro"/>
</dbReference>